<comment type="caution">
    <text evidence="1">The sequence shown here is derived from an EMBL/GenBank/DDBJ whole genome shotgun (WGS) entry which is preliminary data.</text>
</comment>
<reference evidence="1 2" key="1">
    <citation type="submission" date="2021-06" db="EMBL/GenBank/DDBJ databases">
        <authorList>
            <person name="Palmer J.M."/>
        </authorList>
    </citation>
    <scope>NUCLEOTIDE SEQUENCE [LARGE SCALE GENOMIC DNA]</scope>
    <source>
        <strain evidence="1 2">GA_2019</strain>
        <tissue evidence="1">Muscle</tissue>
    </source>
</reference>
<keyword evidence="2" id="KW-1185">Reference proteome</keyword>
<dbReference type="EMBL" id="JAHRIO010014427">
    <property type="protein sequence ID" value="MEQ2163393.1"/>
    <property type="molecule type" value="Genomic_DNA"/>
</dbReference>
<proteinExistence type="predicted"/>
<accession>A0ABV0MY98</accession>
<sequence length="134" mass="15213">MANTLADVISHLLTQSKQVPPRLSESQRNAFHATCSCSIKYGEPFEAPFLLWYSCDLPLPTSRSPKACWLKRARLNQHMLRLVMTPLSLFLLAYKCFIDLGKRMAKQKVYSCFLPRARTQTSASVIVNKSMSNT</sequence>
<organism evidence="1 2">
    <name type="scientific">Goodea atripinnis</name>
    <dbReference type="NCBI Taxonomy" id="208336"/>
    <lineage>
        <taxon>Eukaryota</taxon>
        <taxon>Metazoa</taxon>
        <taxon>Chordata</taxon>
        <taxon>Craniata</taxon>
        <taxon>Vertebrata</taxon>
        <taxon>Euteleostomi</taxon>
        <taxon>Actinopterygii</taxon>
        <taxon>Neopterygii</taxon>
        <taxon>Teleostei</taxon>
        <taxon>Neoteleostei</taxon>
        <taxon>Acanthomorphata</taxon>
        <taxon>Ovalentaria</taxon>
        <taxon>Atherinomorphae</taxon>
        <taxon>Cyprinodontiformes</taxon>
        <taxon>Goodeidae</taxon>
        <taxon>Goodea</taxon>
    </lineage>
</organism>
<name>A0ABV0MY98_9TELE</name>
<evidence type="ECO:0000313" key="2">
    <source>
        <dbReference type="Proteomes" id="UP001476798"/>
    </source>
</evidence>
<protein>
    <submittedName>
        <fullName evidence="1">Uncharacterized protein</fullName>
    </submittedName>
</protein>
<evidence type="ECO:0000313" key="1">
    <source>
        <dbReference type="EMBL" id="MEQ2163393.1"/>
    </source>
</evidence>
<gene>
    <name evidence="1" type="ORF">GOODEAATRI_029617</name>
</gene>
<dbReference type="Proteomes" id="UP001476798">
    <property type="component" value="Unassembled WGS sequence"/>
</dbReference>